<dbReference type="SUPFAM" id="SSF54001">
    <property type="entry name" value="Cysteine proteinases"/>
    <property type="match status" value="1"/>
</dbReference>
<keyword evidence="6" id="KW-0788">Thiol protease</keyword>
<reference evidence="11" key="1">
    <citation type="journal article" date="2014" name="Proc. Natl. Acad. Sci. U.S.A.">
        <title>Extensive sampling of basidiomycete genomes demonstrates inadequacy of the white-rot/brown-rot paradigm for wood decay fungi.</title>
        <authorList>
            <person name="Riley R."/>
            <person name="Salamov A.A."/>
            <person name="Brown D.W."/>
            <person name="Nagy L.G."/>
            <person name="Floudas D."/>
            <person name="Held B.W."/>
            <person name="Levasseur A."/>
            <person name="Lombard V."/>
            <person name="Morin E."/>
            <person name="Otillar R."/>
            <person name="Lindquist E.A."/>
            <person name="Sun H."/>
            <person name="LaButti K.M."/>
            <person name="Schmutz J."/>
            <person name="Jabbour D."/>
            <person name="Luo H."/>
            <person name="Baker S.E."/>
            <person name="Pisabarro A.G."/>
            <person name="Walton J.D."/>
            <person name="Blanchette R.A."/>
            <person name="Henrissat B."/>
            <person name="Martin F."/>
            <person name="Cullen D."/>
            <person name="Hibbett D.S."/>
            <person name="Grigoriev I.V."/>
        </authorList>
    </citation>
    <scope>NUCLEOTIDE SEQUENCE [LARGE SCALE GENOMIC DNA]</scope>
    <source>
        <strain evidence="11">FD-172 SS1</strain>
    </source>
</reference>
<dbReference type="HOGENOM" id="CLU_296650_0_0_1"/>
<dbReference type="EC" id="3.4.19.12" evidence="2"/>
<dbReference type="CDD" id="cd02257">
    <property type="entry name" value="Peptidase_C19"/>
    <property type="match status" value="1"/>
</dbReference>
<dbReference type="PROSITE" id="PS50235">
    <property type="entry name" value="USP_3"/>
    <property type="match status" value="1"/>
</dbReference>
<dbReference type="GO" id="GO:0016579">
    <property type="term" value="P:protein deubiquitination"/>
    <property type="evidence" value="ECO:0007669"/>
    <property type="project" value="InterPro"/>
</dbReference>
<evidence type="ECO:0000256" key="6">
    <source>
        <dbReference type="ARBA" id="ARBA00022807"/>
    </source>
</evidence>
<dbReference type="PANTHER" id="PTHR24006">
    <property type="entry name" value="UBIQUITIN CARBOXYL-TERMINAL HYDROLASE"/>
    <property type="match status" value="1"/>
</dbReference>
<dbReference type="OrthoDB" id="429671at2759"/>
<keyword evidence="4" id="KW-0833">Ubl conjugation pathway</keyword>
<keyword evidence="5" id="KW-0378">Hydrolase</keyword>
<proteinExistence type="predicted"/>
<keyword evidence="3" id="KW-0645">Protease</keyword>
<keyword evidence="11" id="KW-1185">Reference proteome</keyword>
<dbReference type="InterPro" id="IPR028889">
    <property type="entry name" value="USP"/>
</dbReference>
<feature type="region of interest" description="Disordered" evidence="8">
    <location>
        <begin position="496"/>
        <end position="705"/>
    </location>
</feature>
<name>A0A067MQ53_BOTB1</name>
<feature type="domain" description="USP" evidence="9">
    <location>
        <begin position="712"/>
        <end position="1012"/>
    </location>
</feature>
<dbReference type="Gene3D" id="3.90.70.10">
    <property type="entry name" value="Cysteine proteinases"/>
    <property type="match status" value="1"/>
</dbReference>
<dbReference type="InterPro" id="IPR018200">
    <property type="entry name" value="USP_CS"/>
</dbReference>
<dbReference type="InterPro" id="IPR001394">
    <property type="entry name" value="Peptidase_C19_UCH"/>
</dbReference>
<dbReference type="GO" id="GO:0006508">
    <property type="term" value="P:proteolysis"/>
    <property type="evidence" value="ECO:0007669"/>
    <property type="project" value="UniProtKB-KW"/>
</dbReference>
<feature type="compositionally biased region" description="Low complexity" evidence="8">
    <location>
        <begin position="343"/>
        <end position="357"/>
    </location>
</feature>
<dbReference type="AlphaFoldDB" id="A0A067MQ53"/>
<accession>A0A067MQ53</accession>
<dbReference type="PANTHER" id="PTHR24006:SF687">
    <property type="entry name" value="UBIQUITIN CARBOXYL-TERMINAL HYDROLASE 10"/>
    <property type="match status" value="1"/>
</dbReference>
<feature type="compositionally biased region" description="Polar residues" evidence="8">
    <location>
        <begin position="455"/>
        <end position="465"/>
    </location>
</feature>
<feature type="compositionally biased region" description="Low complexity" evidence="8">
    <location>
        <begin position="613"/>
        <end position="624"/>
    </location>
</feature>
<dbReference type="GO" id="GO:0005829">
    <property type="term" value="C:cytosol"/>
    <property type="evidence" value="ECO:0007669"/>
    <property type="project" value="TreeGrafter"/>
</dbReference>
<protein>
    <recommendedName>
        <fullName evidence="2">ubiquitinyl hydrolase 1</fullName>
        <ecNumber evidence="2">3.4.19.12</ecNumber>
    </recommendedName>
</protein>
<dbReference type="Pfam" id="PF00443">
    <property type="entry name" value="UCH"/>
    <property type="match status" value="1"/>
</dbReference>
<evidence type="ECO:0000256" key="1">
    <source>
        <dbReference type="ARBA" id="ARBA00000707"/>
    </source>
</evidence>
<evidence type="ECO:0000313" key="11">
    <source>
        <dbReference type="Proteomes" id="UP000027195"/>
    </source>
</evidence>
<gene>
    <name evidence="10" type="ORF">BOTBODRAFT_42359</name>
</gene>
<feature type="compositionally biased region" description="Basic residues" evidence="8">
    <location>
        <begin position="358"/>
        <end position="379"/>
    </location>
</feature>
<evidence type="ECO:0000256" key="5">
    <source>
        <dbReference type="ARBA" id="ARBA00022801"/>
    </source>
</evidence>
<keyword evidence="7" id="KW-0175">Coiled coil</keyword>
<evidence type="ECO:0000256" key="4">
    <source>
        <dbReference type="ARBA" id="ARBA00022786"/>
    </source>
</evidence>
<dbReference type="GO" id="GO:0004843">
    <property type="term" value="F:cysteine-type deubiquitinase activity"/>
    <property type="evidence" value="ECO:0007669"/>
    <property type="project" value="UniProtKB-EC"/>
</dbReference>
<feature type="compositionally biased region" description="Pro residues" evidence="8">
    <location>
        <begin position="693"/>
        <end position="705"/>
    </location>
</feature>
<evidence type="ECO:0000256" key="8">
    <source>
        <dbReference type="SAM" id="MobiDB-lite"/>
    </source>
</evidence>
<dbReference type="GO" id="GO:0005634">
    <property type="term" value="C:nucleus"/>
    <property type="evidence" value="ECO:0007669"/>
    <property type="project" value="TreeGrafter"/>
</dbReference>
<organism evidence="10 11">
    <name type="scientific">Botryobasidium botryosum (strain FD-172 SS1)</name>
    <dbReference type="NCBI Taxonomy" id="930990"/>
    <lineage>
        <taxon>Eukaryota</taxon>
        <taxon>Fungi</taxon>
        <taxon>Dikarya</taxon>
        <taxon>Basidiomycota</taxon>
        <taxon>Agaricomycotina</taxon>
        <taxon>Agaricomycetes</taxon>
        <taxon>Cantharellales</taxon>
        <taxon>Botryobasidiaceae</taxon>
        <taxon>Botryobasidium</taxon>
    </lineage>
</organism>
<sequence>MSTLLKYSDTRRMGGPSYDRHTHTHAHDRHNHDSESNLRKELTRRAIEIENLHAEIGAAKTQELAAKERYSKANASLNEVKSRNSTFETALNKAQTQVDRDTEELKKAQQQFALAQRELDLLRVQVDAGSLALRKADADAAHERDMARQMREDYRVKEAEFIGSRRGKRDGILHGQFLASTRRPALRRADTLPTAHTTPRSEISDSSIFKTDRERERDLERERDGERERDRERDYGRDGGRERERATRAGRERDMGFEREAPRDRGAPLGGRVGRGEEVLRERHAERERERVHERDARDRDRGRARQRRVPLSEVDPEEIQWSELEIDADTTSSIRSHHSRLSHQSPHSFHPSPYSQHHSHGHHSPPRRHSPPSRRHSPSRPPSPPSHRHSRYSTESGASRSDWVYVETPNSERRRGQDENYSLHADIPTSSRGSGPGPGPYNLNSHPKRPVTLQRYTNSPNASHLPTPPSHDPNLPNLAAPVAQRSTIAQRRSIESITGSSYTPPPPDPKARHVPSHRNSGVAGKFKPILKKGGTPYLGNVSMPLLAPPGQPQYPNGSTDMPVPSLAPPGQPSYPNGAGPGPGSRGPSPGINWNSRNASPNINGNPGSNLHSNSNSRQGSRPQSRSRKENGHGSRSVTDSRSSGSVTPPGQRQSAPPPQPLSQATYTVNRTPHGTPRKPPPQLGTSVIGTVPLPPFPESFPSRGDPPIPPRGMHNRGGTSCYNLAVIQALVHCGPFVSVMRSVSGSGVGSGVLVQATIRFIDQYEFEHSHPSFSPEGLYLAMSGGIQKMISSGEQCDADEFFDLYIDAVGRQLRAHMERVNPGEASRLFWSTWPFGGEQVVVRRKGGGSAVSPTVQPFHSLRVSIEHDTVFTIEDALRRWNAPLPILNAPPGITEQAFLETLPQVLVITIVRFHHDLSKNFKSITYPTTLILPTGVLARHSGRPVGYALHAVVYHHGPDPRSGHYTADILHGEKDWIRIDDENVQAVSEQDVLFNETEKDKVAYMLFYQRIEVLPS</sequence>
<feature type="compositionally biased region" description="Acidic residues" evidence="8">
    <location>
        <begin position="315"/>
        <end position="329"/>
    </location>
</feature>
<feature type="compositionally biased region" description="Basic and acidic residues" evidence="8">
    <location>
        <begin position="274"/>
        <end position="304"/>
    </location>
</feature>
<comment type="catalytic activity">
    <reaction evidence="1">
        <text>Thiol-dependent hydrolysis of ester, thioester, amide, peptide and isopeptide bonds formed by the C-terminal Gly of ubiquitin (a 76-residue protein attached to proteins as an intracellular targeting signal).</text>
        <dbReference type="EC" id="3.4.19.12"/>
    </reaction>
</comment>
<evidence type="ECO:0000256" key="3">
    <source>
        <dbReference type="ARBA" id="ARBA00022670"/>
    </source>
</evidence>
<feature type="region of interest" description="Disordered" evidence="8">
    <location>
        <begin position="1"/>
        <end position="38"/>
    </location>
</feature>
<feature type="compositionally biased region" description="Low complexity" evidence="8">
    <location>
        <begin position="634"/>
        <end position="655"/>
    </location>
</feature>
<dbReference type="InParanoid" id="A0A067MQ53"/>
<dbReference type="Proteomes" id="UP000027195">
    <property type="component" value="Unassembled WGS sequence"/>
</dbReference>
<dbReference type="EMBL" id="KL198022">
    <property type="protein sequence ID" value="KDQ17843.1"/>
    <property type="molecule type" value="Genomic_DNA"/>
</dbReference>
<dbReference type="InterPro" id="IPR050164">
    <property type="entry name" value="Peptidase_C19"/>
</dbReference>
<dbReference type="InterPro" id="IPR038765">
    <property type="entry name" value="Papain-like_cys_pep_sf"/>
</dbReference>
<feature type="compositionally biased region" description="Basic and acidic residues" evidence="8">
    <location>
        <begin position="210"/>
        <end position="266"/>
    </location>
</feature>
<dbReference type="PROSITE" id="PS00973">
    <property type="entry name" value="USP_2"/>
    <property type="match status" value="1"/>
</dbReference>
<feature type="coiled-coil region" evidence="7">
    <location>
        <begin position="77"/>
        <end position="125"/>
    </location>
</feature>
<feature type="region of interest" description="Disordered" evidence="8">
    <location>
        <begin position="184"/>
        <end position="479"/>
    </location>
</feature>
<evidence type="ECO:0000256" key="7">
    <source>
        <dbReference type="SAM" id="Coils"/>
    </source>
</evidence>
<feature type="compositionally biased region" description="Polar residues" evidence="8">
    <location>
        <begin position="592"/>
        <end position="612"/>
    </location>
</feature>
<evidence type="ECO:0000313" key="10">
    <source>
        <dbReference type="EMBL" id="KDQ17843.1"/>
    </source>
</evidence>
<dbReference type="STRING" id="930990.A0A067MQ53"/>
<evidence type="ECO:0000259" key="9">
    <source>
        <dbReference type="PROSITE" id="PS50235"/>
    </source>
</evidence>
<evidence type="ECO:0000256" key="2">
    <source>
        <dbReference type="ARBA" id="ARBA00012759"/>
    </source>
</evidence>
<feature type="compositionally biased region" description="Polar residues" evidence="8">
    <location>
        <begin position="194"/>
        <end position="209"/>
    </location>
</feature>